<accession>A0A2S0N1F4</accession>
<evidence type="ECO:0000313" key="2">
    <source>
        <dbReference type="EMBL" id="AVO41975.1"/>
    </source>
</evidence>
<evidence type="ECO:0000256" key="1">
    <source>
        <dbReference type="SAM" id="SignalP"/>
    </source>
</evidence>
<sequence length="199" mass="21860">MQFIRSFFFQLAWLFSMALLASCGDAGSGASSSAAAVPAGSIERKMQDGVRFTIDGPVFGGPVSFVVPGDGEYLHLYMSDSMFSLMLKQKRGLRSEDGKHILDMVVLGTEPAGEGEFTENSQLTEFSLGFVAHAETPQSESVSMSFSSKGIKQPVRLVMERYDLKNDIANGHFTARLRRSNVKSTDQFYEAKGEFQVKD</sequence>
<evidence type="ECO:0000313" key="3">
    <source>
        <dbReference type="Proteomes" id="UP000239326"/>
    </source>
</evidence>
<dbReference type="RefSeq" id="WP_106446952.1">
    <property type="nucleotide sequence ID" value="NZ_JACFMT010000006.1"/>
</dbReference>
<dbReference type="EMBL" id="CP027669">
    <property type="protein sequence ID" value="AVO41975.1"/>
    <property type="molecule type" value="Genomic_DNA"/>
</dbReference>
<dbReference type="PROSITE" id="PS51257">
    <property type="entry name" value="PROKAR_LIPOPROTEIN"/>
    <property type="match status" value="1"/>
</dbReference>
<dbReference type="Proteomes" id="UP000239326">
    <property type="component" value="Chromosome"/>
</dbReference>
<gene>
    <name evidence="2" type="ORF">C6571_12385</name>
</gene>
<feature type="chain" id="PRO_5015540372" evidence="1">
    <location>
        <begin position="22"/>
        <end position="199"/>
    </location>
</feature>
<keyword evidence="3" id="KW-1185">Reference proteome</keyword>
<proteinExistence type="predicted"/>
<keyword evidence="1" id="KW-0732">Signal</keyword>
<dbReference type="KEGG" id="simp:C6571_12385"/>
<name>A0A2S0N1F4_9BURK</name>
<protein>
    <submittedName>
        <fullName evidence="2">Uncharacterized protein</fullName>
    </submittedName>
</protein>
<organism evidence="2 3">
    <name type="scientific">Simplicispira suum</name>
    <dbReference type="NCBI Taxonomy" id="2109915"/>
    <lineage>
        <taxon>Bacteria</taxon>
        <taxon>Pseudomonadati</taxon>
        <taxon>Pseudomonadota</taxon>
        <taxon>Betaproteobacteria</taxon>
        <taxon>Burkholderiales</taxon>
        <taxon>Comamonadaceae</taxon>
        <taxon>Simplicispira</taxon>
    </lineage>
</organism>
<reference evidence="2 3" key="1">
    <citation type="submission" date="2018-03" db="EMBL/GenBank/DDBJ databases">
        <title>Genome sequencing of Simplicispira sp.</title>
        <authorList>
            <person name="Kim S.-J."/>
            <person name="Heo J."/>
            <person name="Kwon S.-W."/>
        </authorList>
    </citation>
    <scope>NUCLEOTIDE SEQUENCE [LARGE SCALE GENOMIC DNA]</scope>
    <source>
        <strain evidence="2 3">SC1-8</strain>
    </source>
</reference>
<feature type="signal peptide" evidence="1">
    <location>
        <begin position="1"/>
        <end position="21"/>
    </location>
</feature>
<dbReference type="AlphaFoldDB" id="A0A2S0N1F4"/>